<dbReference type="Pfam" id="PF13637">
    <property type="entry name" value="Ank_4"/>
    <property type="match status" value="2"/>
</dbReference>
<dbReference type="EMBL" id="JADGIZ020000084">
    <property type="protein sequence ID" value="KAL2911908.1"/>
    <property type="molecule type" value="Genomic_DNA"/>
</dbReference>
<accession>A0ABR4MXA3</accession>
<organism evidence="2 3">
    <name type="scientific">Polyrhizophydium stewartii</name>
    <dbReference type="NCBI Taxonomy" id="2732419"/>
    <lineage>
        <taxon>Eukaryota</taxon>
        <taxon>Fungi</taxon>
        <taxon>Fungi incertae sedis</taxon>
        <taxon>Chytridiomycota</taxon>
        <taxon>Chytridiomycota incertae sedis</taxon>
        <taxon>Chytridiomycetes</taxon>
        <taxon>Rhizophydiales</taxon>
        <taxon>Rhizophydiales incertae sedis</taxon>
        <taxon>Polyrhizophydium</taxon>
    </lineage>
</organism>
<evidence type="ECO:0008006" key="4">
    <source>
        <dbReference type="Google" id="ProtNLM"/>
    </source>
</evidence>
<evidence type="ECO:0000313" key="3">
    <source>
        <dbReference type="Proteomes" id="UP001527925"/>
    </source>
</evidence>
<dbReference type="InterPro" id="IPR002110">
    <property type="entry name" value="Ankyrin_rpt"/>
</dbReference>
<proteinExistence type="predicted"/>
<reference evidence="2 3" key="1">
    <citation type="submission" date="2023-09" db="EMBL/GenBank/DDBJ databases">
        <title>Pangenome analysis of Batrachochytrium dendrobatidis and related Chytrids.</title>
        <authorList>
            <person name="Yacoub M.N."/>
            <person name="Stajich J.E."/>
            <person name="James T.Y."/>
        </authorList>
    </citation>
    <scope>NUCLEOTIDE SEQUENCE [LARGE SCALE GENOMIC DNA]</scope>
    <source>
        <strain evidence="2 3">JEL0888</strain>
    </source>
</reference>
<name>A0ABR4MXA3_9FUNG</name>
<sequence>MADIRTNDAPAAALAAPPSPAQPAAAHADPAAAAAQHDRPAERLDGQPAPPPAGPLLDADQQRRITVSDSLSMKPNSHTASEWDRMPAELQDMILAWAGPLTQLLSRRWRLSVFSEAEVRRLWADVFDLDWNGDLDQLQPARTLQMYMWYIRTRSMFERMSGIMPQRLELHGWADRVALRNGWLDLVSDTRQDQLHRTAFEAELPLAGFERLVRSGHILVDAELVNGAALHGRTDLLEWLDANNDILTTPESGSCWTTDAMDYAAGKGNLDTVKWLDAHRTEGCTTDAMDLAARGGHFECLVWLHLHRSEGCTNAAMDEAARGGHLDCVEWLHNNRAEGCTTAAMDLAAESGHLDMIVWLHNNRDEGCTFEAMDRAALHGHMHVLEWMRQNRTEGCTLAAMNGAVWGGHLDVVQWLIEHGTENDVDHAVQAAAEFGLQDIFEFLVPLSSPAALAGCIRAAARAQSTAILEWLVARHADVVGAMIESFDFDVPVHSALDYLRREFLSHFTDRGVFDLISAAVDQCQFRALLWFRSRFPNVVASHPVSRAGLCPADEVFSWIDKRCPRVPIRALHMAIHDKRIDVIEWLLEHFGDRAHNFPKRRARAAVARLCGAQPVVDAR</sequence>
<protein>
    <recommendedName>
        <fullName evidence="4">Ankyrin repeat protein</fullName>
    </recommendedName>
</protein>
<dbReference type="InterPro" id="IPR052050">
    <property type="entry name" value="SecEffector_AnkRepeat"/>
</dbReference>
<evidence type="ECO:0000256" key="1">
    <source>
        <dbReference type="SAM" id="MobiDB-lite"/>
    </source>
</evidence>
<dbReference type="PANTHER" id="PTHR46586:SF3">
    <property type="entry name" value="ANKYRIN REPEAT-CONTAINING PROTEIN"/>
    <property type="match status" value="1"/>
</dbReference>
<comment type="caution">
    <text evidence="2">The sequence shown here is derived from an EMBL/GenBank/DDBJ whole genome shotgun (WGS) entry which is preliminary data.</text>
</comment>
<evidence type="ECO:0000313" key="2">
    <source>
        <dbReference type="EMBL" id="KAL2911908.1"/>
    </source>
</evidence>
<feature type="compositionally biased region" description="Basic and acidic residues" evidence="1">
    <location>
        <begin position="36"/>
        <end position="45"/>
    </location>
</feature>
<dbReference type="SUPFAM" id="SSF48403">
    <property type="entry name" value="Ankyrin repeat"/>
    <property type="match status" value="1"/>
</dbReference>
<dbReference type="Proteomes" id="UP001527925">
    <property type="component" value="Unassembled WGS sequence"/>
</dbReference>
<dbReference type="Gene3D" id="1.25.40.20">
    <property type="entry name" value="Ankyrin repeat-containing domain"/>
    <property type="match status" value="2"/>
</dbReference>
<keyword evidence="3" id="KW-1185">Reference proteome</keyword>
<feature type="region of interest" description="Disordered" evidence="1">
    <location>
        <begin position="1"/>
        <end position="60"/>
    </location>
</feature>
<dbReference type="PANTHER" id="PTHR46586">
    <property type="entry name" value="ANKYRIN REPEAT-CONTAINING PROTEIN"/>
    <property type="match status" value="1"/>
</dbReference>
<dbReference type="InterPro" id="IPR036770">
    <property type="entry name" value="Ankyrin_rpt-contain_sf"/>
</dbReference>
<feature type="compositionally biased region" description="Low complexity" evidence="1">
    <location>
        <begin position="9"/>
        <end position="35"/>
    </location>
</feature>
<gene>
    <name evidence="2" type="ORF">HK105_208628</name>
</gene>